<comment type="subcellular location">
    <subcellularLocation>
        <location evidence="1">Membrane</location>
        <topology evidence="1">Multi-pass membrane protein</topology>
    </subcellularLocation>
</comment>
<evidence type="ECO:0000313" key="7">
    <source>
        <dbReference type="Proteomes" id="UP000190831"/>
    </source>
</evidence>
<sequence>MAAVPQAPGVPGQNGQQRTLASYLRYVLVAIALFNVIKKTFDSPKTVNPLRPVEGDLDTRSLSFSQRLSRHILNGALEKKGMKAEDLKKSKQRVAYEQGLNLHPIEGDIFVFHQPPVLEMANITSTVYINGTIPEEVEEEVPTREFLVYGNSQLPPQLFSPALGPEDDLQFEFFINTNKTFEREDYHSQGNWKLRGGINNIYANTIPWGSLEYSYILPEDYNSEPIYLHLYLSKDRCYSTDDNSNDVCDFHGKRTIELTYMSSKTRENDMQESMNSNNAIEKDNLSNEDGKSLYYYPRIEILIGKPIGILTEANVPSYLKGLMAFDESGRRDNTTGMAQAYFPPVLHNNLMRKSEDVIELNSSISILPVYLTVKVPKPWKFYSIAYVQNSLMGASEVFDAYTPQFLKKQFGFI</sequence>
<dbReference type="AlphaFoldDB" id="A0A1G4MJE2"/>
<dbReference type="GO" id="GO:0016020">
    <property type="term" value="C:membrane"/>
    <property type="evidence" value="ECO:0007669"/>
    <property type="project" value="UniProtKB-SubCell"/>
</dbReference>
<keyword evidence="7" id="KW-1185">Reference proteome</keyword>
<dbReference type="InterPro" id="IPR008429">
    <property type="entry name" value="CLPTM1"/>
</dbReference>
<evidence type="ECO:0000313" key="6">
    <source>
        <dbReference type="EMBL" id="SCW03915.1"/>
    </source>
</evidence>
<dbReference type="STRING" id="4955.A0A1G4MJE2"/>
<keyword evidence="3" id="KW-0812">Transmembrane</keyword>
<keyword evidence="5" id="KW-0472">Membrane</keyword>
<protein>
    <submittedName>
        <fullName evidence="6">LAFE_0H01838g1_1</fullName>
    </submittedName>
</protein>
<evidence type="ECO:0000256" key="2">
    <source>
        <dbReference type="ARBA" id="ARBA00009310"/>
    </source>
</evidence>
<reference evidence="6 7" key="1">
    <citation type="submission" date="2016-03" db="EMBL/GenBank/DDBJ databases">
        <authorList>
            <person name="Devillers H."/>
        </authorList>
    </citation>
    <scope>NUCLEOTIDE SEQUENCE [LARGE SCALE GENOMIC DNA]</scope>
    <source>
        <strain evidence="6">CBS 6772</strain>
    </source>
</reference>
<evidence type="ECO:0000256" key="4">
    <source>
        <dbReference type="ARBA" id="ARBA00022989"/>
    </source>
</evidence>
<dbReference type="OrthoDB" id="3971432at2759"/>
<name>A0A1G4MJE2_LACFM</name>
<gene>
    <name evidence="6" type="ORF">LAFE_0H01838G</name>
</gene>
<dbReference type="Proteomes" id="UP000190831">
    <property type="component" value="Chromosome H"/>
</dbReference>
<keyword evidence="4" id="KW-1133">Transmembrane helix</keyword>
<evidence type="ECO:0000256" key="1">
    <source>
        <dbReference type="ARBA" id="ARBA00004141"/>
    </source>
</evidence>
<evidence type="ECO:0000256" key="5">
    <source>
        <dbReference type="ARBA" id="ARBA00023136"/>
    </source>
</evidence>
<proteinExistence type="inferred from homology"/>
<evidence type="ECO:0000256" key="3">
    <source>
        <dbReference type="ARBA" id="ARBA00022692"/>
    </source>
</evidence>
<comment type="similarity">
    <text evidence="2">Belongs to the CLPTM1 family.</text>
</comment>
<dbReference type="EMBL" id="LT598491">
    <property type="protein sequence ID" value="SCW03915.1"/>
    <property type="molecule type" value="Genomic_DNA"/>
</dbReference>
<accession>A0A1G4MJE2</accession>
<dbReference type="Pfam" id="PF05602">
    <property type="entry name" value="CLPTM1"/>
    <property type="match status" value="1"/>
</dbReference>
<organism evidence="6 7">
    <name type="scientific">Lachancea fermentati</name>
    <name type="common">Zygosaccharomyces fermentati</name>
    <dbReference type="NCBI Taxonomy" id="4955"/>
    <lineage>
        <taxon>Eukaryota</taxon>
        <taxon>Fungi</taxon>
        <taxon>Dikarya</taxon>
        <taxon>Ascomycota</taxon>
        <taxon>Saccharomycotina</taxon>
        <taxon>Saccharomycetes</taxon>
        <taxon>Saccharomycetales</taxon>
        <taxon>Saccharomycetaceae</taxon>
        <taxon>Lachancea</taxon>
    </lineage>
</organism>